<dbReference type="EMBL" id="JBHLXD010000009">
    <property type="protein sequence ID" value="MFC0208220.1"/>
    <property type="molecule type" value="Genomic_DNA"/>
</dbReference>
<keyword evidence="4" id="KW-1185">Reference proteome</keyword>
<reference evidence="3 4" key="1">
    <citation type="submission" date="2024-09" db="EMBL/GenBank/DDBJ databases">
        <authorList>
            <person name="Sun Q."/>
            <person name="Mori K."/>
        </authorList>
    </citation>
    <scope>NUCLEOTIDE SEQUENCE [LARGE SCALE GENOMIC DNA]</scope>
    <source>
        <strain evidence="3 4">CCM 8543</strain>
    </source>
</reference>
<dbReference type="RefSeq" id="WP_261521467.1">
    <property type="nucleotide sequence ID" value="NZ_JAODNW010000018.1"/>
</dbReference>
<sequence length="173" mass="18667">MDDPRVQRRMNRADLVTGCVLAGLGLAIVYVSWTMPRLEVRGIHPATVPGLVPGLLGLILAFCGAALAIKAFREGRGEGGWVDFFSLLRSAEMGRLAVVGGLALVYALLLVGLLPFWLATALFVFVFIVVFETWLSPSPKPLPRSLLWAGVQAVLVGIVVTLVFQNGFLVRLP</sequence>
<proteinExistence type="predicted"/>
<keyword evidence="1" id="KW-0812">Transmembrane</keyword>
<feature type="transmembrane region" description="Helical" evidence="1">
    <location>
        <begin position="146"/>
        <end position="164"/>
    </location>
</feature>
<gene>
    <name evidence="3" type="ORF">ACFFJ2_07385</name>
</gene>
<dbReference type="Proteomes" id="UP001589755">
    <property type="component" value="Unassembled WGS sequence"/>
</dbReference>
<name>A0ABV6D6F3_9HYPH</name>
<organism evidence="3 4">
    <name type="scientific">Chelativorans intermedius</name>
    <dbReference type="NCBI Taxonomy" id="515947"/>
    <lineage>
        <taxon>Bacteria</taxon>
        <taxon>Pseudomonadati</taxon>
        <taxon>Pseudomonadota</taxon>
        <taxon>Alphaproteobacteria</taxon>
        <taxon>Hyphomicrobiales</taxon>
        <taxon>Phyllobacteriaceae</taxon>
        <taxon>Chelativorans</taxon>
    </lineage>
</organism>
<evidence type="ECO:0000313" key="4">
    <source>
        <dbReference type="Proteomes" id="UP001589755"/>
    </source>
</evidence>
<dbReference type="InterPro" id="IPR009936">
    <property type="entry name" value="DUF1468"/>
</dbReference>
<evidence type="ECO:0000313" key="3">
    <source>
        <dbReference type="EMBL" id="MFC0208220.1"/>
    </source>
</evidence>
<dbReference type="Pfam" id="PF07331">
    <property type="entry name" value="TctB"/>
    <property type="match status" value="1"/>
</dbReference>
<evidence type="ECO:0000259" key="2">
    <source>
        <dbReference type="Pfam" id="PF07331"/>
    </source>
</evidence>
<keyword evidence="1" id="KW-0472">Membrane</keyword>
<feature type="domain" description="DUF1468" evidence="2">
    <location>
        <begin position="16"/>
        <end position="173"/>
    </location>
</feature>
<feature type="transmembrane region" description="Helical" evidence="1">
    <location>
        <begin position="12"/>
        <end position="31"/>
    </location>
</feature>
<feature type="transmembrane region" description="Helical" evidence="1">
    <location>
        <begin position="93"/>
        <end position="110"/>
    </location>
</feature>
<feature type="transmembrane region" description="Helical" evidence="1">
    <location>
        <begin position="51"/>
        <end position="72"/>
    </location>
</feature>
<protein>
    <submittedName>
        <fullName evidence="3">Tripartite tricarboxylate transporter TctB family protein</fullName>
    </submittedName>
</protein>
<comment type="caution">
    <text evidence="3">The sequence shown here is derived from an EMBL/GenBank/DDBJ whole genome shotgun (WGS) entry which is preliminary data.</text>
</comment>
<keyword evidence="1" id="KW-1133">Transmembrane helix</keyword>
<accession>A0ABV6D6F3</accession>
<evidence type="ECO:0000256" key="1">
    <source>
        <dbReference type="SAM" id="Phobius"/>
    </source>
</evidence>